<dbReference type="Proteomes" id="UP000235659">
    <property type="component" value="Unassembled WGS sequence"/>
</dbReference>
<evidence type="ECO:0000256" key="2">
    <source>
        <dbReference type="SAM" id="SignalP"/>
    </source>
</evidence>
<proteinExistence type="predicted"/>
<evidence type="ECO:0000313" key="5">
    <source>
        <dbReference type="Proteomes" id="UP000235659"/>
    </source>
</evidence>
<evidence type="ECO:0000256" key="1">
    <source>
        <dbReference type="SAM" id="Phobius"/>
    </source>
</evidence>
<dbReference type="OrthoDB" id="9007359at2"/>
<dbReference type="EMBL" id="PNXY01000013">
    <property type="protein sequence ID" value="PMS29352.1"/>
    <property type="molecule type" value="Genomic_DNA"/>
</dbReference>
<keyword evidence="2" id="KW-0732">Signal</keyword>
<gene>
    <name evidence="4" type="ORF">C0Z16_19525</name>
    <name evidence="3" type="ORF">LMG27174_04191</name>
</gene>
<dbReference type="Proteomes" id="UP000494205">
    <property type="component" value="Unassembled WGS sequence"/>
</dbReference>
<feature type="transmembrane region" description="Helical" evidence="1">
    <location>
        <begin position="37"/>
        <end position="60"/>
    </location>
</feature>
<feature type="signal peptide" evidence="2">
    <location>
        <begin position="1"/>
        <end position="22"/>
    </location>
</feature>
<accession>A0A2N7WIV9</accession>
<evidence type="ECO:0000313" key="6">
    <source>
        <dbReference type="Proteomes" id="UP000494205"/>
    </source>
</evidence>
<keyword evidence="1" id="KW-0812">Transmembrane</keyword>
<feature type="chain" id="PRO_5044384344" evidence="2">
    <location>
        <begin position="23"/>
        <end position="120"/>
    </location>
</feature>
<dbReference type="EMBL" id="CADIJZ010000015">
    <property type="protein sequence ID" value="CAB3710190.1"/>
    <property type="molecule type" value="Genomic_DNA"/>
</dbReference>
<dbReference type="RefSeq" id="WP_102633760.1">
    <property type="nucleotide sequence ID" value="NZ_CADIJZ010000015.1"/>
</dbReference>
<reference evidence="3 6" key="2">
    <citation type="submission" date="2020-04" db="EMBL/GenBank/DDBJ databases">
        <authorList>
            <person name="De Canck E."/>
        </authorList>
    </citation>
    <scope>NUCLEOTIDE SEQUENCE [LARGE SCALE GENOMIC DNA]</scope>
    <source>
        <strain evidence="3 6">LMG 27174</strain>
    </source>
</reference>
<dbReference type="AlphaFoldDB" id="A0A2N7WIV9"/>
<keyword evidence="1" id="KW-0472">Membrane</keyword>
<protein>
    <submittedName>
        <fullName evidence="3">Uncharacterized protein</fullName>
    </submittedName>
</protein>
<name>A0A2N7WIV9_9BURK</name>
<reference evidence="4 5" key="1">
    <citation type="submission" date="2018-01" db="EMBL/GenBank/DDBJ databases">
        <title>Whole genome analyses suggest that Burkholderia sensu lato contains two further novel genera in the rhizoxinica-symbiotica group Mycetohabitans gen. nov., and Trinickia gen. nov.: implications for the evolution of diazotrophy and nodulation in the Burkholderiaceae.</title>
        <authorList>
            <person name="Estrada-de los Santos P."/>
            <person name="Palmer M."/>
            <person name="Chavez-Ramirez B."/>
            <person name="Beukes C."/>
            <person name="Steenkamp E.T."/>
            <person name="Hirsch A.M."/>
            <person name="Manyaka P."/>
            <person name="Maluk M."/>
            <person name="Lafos M."/>
            <person name="Crook M."/>
            <person name="Gross E."/>
            <person name="Simon M.F."/>
            <person name="Bueno dos Reis Junior F."/>
            <person name="Poole P.S."/>
            <person name="Venter S.N."/>
            <person name="James E.K."/>
        </authorList>
    </citation>
    <scope>NUCLEOTIDE SEQUENCE [LARGE SCALE GENOMIC DNA]</scope>
    <source>
        <strain evidence="4 5">WSM 3937</strain>
    </source>
</reference>
<organism evidence="3 6">
    <name type="scientific">Paraburkholderia rhynchosiae</name>
    <dbReference type="NCBI Taxonomy" id="487049"/>
    <lineage>
        <taxon>Bacteria</taxon>
        <taxon>Pseudomonadati</taxon>
        <taxon>Pseudomonadota</taxon>
        <taxon>Betaproteobacteria</taxon>
        <taxon>Burkholderiales</taxon>
        <taxon>Burkholderiaceae</taxon>
        <taxon>Paraburkholderia</taxon>
    </lineage>
</organism>
<evidence type="ECO:0000313" key="4">
    <source>
        <dbReference type="EMBL" id="PMS29352.1"/>
    </source>
</evidence>
<evidence type="ECO:0000313" key="3">
    <source>
        <dbReference type="EMBL" id="CAB3710190.1"/>
    </source>
</evidence>
<keyword evidence="5" id="KW-1185">Reference proteome</keyword>
<sequence length="120" mass="12771">MKPVTVDMLRAHLMVASLTALAADVLACATALLVPGAQYLFVSAAFRLIALAVMASGVIVTRQFAHAAFELAVEGRHVSVAGRIAGEYARPVALASNCPRLWLVILHLRLTGKPFILTVH</sequence>
<keyword evidence="1" id="KW-1133">Transmembrane helix</keyword>